<evidence type="ECO:0000313" key="8">
    <source>
        <dbReference type="Proteomes" id="UP000295509"/>
    </source>
</evidence>
<evidence type="ECO:0000256" key="2">
    <source>
        <dbReference type="ARBA" id="ARBA00022692"/>
    </source>
</evidence>
<protein>
    <submittedName>
        <fullName evidence="7">TrbL/VirB6 plasmid conjugal transfer protein</fullName>
    </submittedName>
</protein>
<dbReference type="Proteomes" id="UP000295509">
    <property type="component" value="Unassembled WGS sequence"/>
</dbReference>
<evidence type="ECO:0000256" key="4">
    <source>
        <dbReference type="ARBA" id="ARBA00023136"/>
    </source>
</evidence>
<proteinExistence type="predicted"/>
<organism evidence="7 8">
    <name type="scientific">Paraburkholderia rhizosphaerae</name>
    <dbReference type="NCBI Taxonomy" id="480658"/>
    <lineage>
        <taxon>Bacteria</taxon>
        <taxon>Pseudomonadati</taxon>
        <taxon>Pseudomonadota</taxon>
        <taxon>Betaproteobacteria</taxon>
        <taxon>Burkholderiales</taxon>
        <taxon>Burkholderiaceae</taxon>
        <taxon>Paraburkholderia</taxon>
    </lineage>
</organism>
<feature type="region of interest" description="Disordered" evidence="5">
    <location>
        <begin position="37"/>
        <end position="58"/>
    </location>
</feature>
<dbReference type="GO" id="GO:0016020">
    <property type="term" value="C:membrane"/>
    <property type="evidence" value="ECO:0007669"/>
    <property type="project" value="UniProtKB-SubCell"/>
</dbReference>
<dbReference type="EMBL" id="SORE01000011">
    <property type="protein sequence ID" value="TDY48077.1"/>
    <property type="molecule type" value="Genomic_DNA"/>
</dbReference>
<keyword evidence="2 6" id="KW-0812">Transmembrane</keyword>
<dbReference type="InterPro" id="IPR007688">
    <property type="entry name" value="Conjugal_tfr_TrbL/VirB6"/>
</dbReference>
<feature type="transmembrane region" description="Helical" evidence="6">
    <location>
        <begin position="163"/>
        <end position="183"/>
    </location>
</feature>
<sequence length="346" mass="36335">MGRYLRCGQRAILIALIACVTGLVGVPVARADDAGQLPAGTPAPTNSATGPTVQPTEVSQGSTLAVQKLTEVVARVVDAAVEASQSIRPEADRFAFGLAVITIVLAAVKFSAAHHPVTAWVALFEELAVLGIFAGFYAGYAGWAPNFYRWFFSLSQTISGGANMTNAGSIIFTVAGGLFDGFISAFKSSTWWQWFAIATSVVPLFFAWIVLTITSIVFVFFVSIGQVQMAVGFVVGQIALALGFSSFTRGWFRSWLDYMISAGMYVVVAAILTRLVTNSVAGAIQDSLRNGLSLTTPYAASYVLDLSLFVFLLSFEIPKMAAMFGGGASASGSAIGKVGRAAAAAV</sequence>
<gene>
    <name evidence="7" type="ORF">BX592_11110</name>
</gene>
<keyword evidence="4 6" id="KW-0472">Membrane</keyword>
<feature type="transmembrane region" description="Helical" evidence="6">
    <location>
        <begin position="227"/>
        <end position="248"/>
    </location>
</feature>
<keyword evidence="8" id="KW-1185">Reference proteome</keyword>
<feature type="transmembrane region" description="Helical" evidence="6">
    <location>
        <begin position="255"/>
        <end position="276"/>
    </location>
</feature>
<feature type="transmembrane region" description="Helical" evidence="6">
    <location>
        <begin position="94"/>
        <end position="112"/>
    </location>
</feature>
<feature type="transmembrane region" description="Helical" evidence="6">
    <location>
        <begin position="195"/>
        <end position="221"/>
    </location>
</feature>
<feature type="transmembrane region" description="Helical" evidence="6">
    <location>
        <begin position="296"/>
        <end position="315"/>
    </location>
</feature>
<evidence type="ECO:0000256" key="1">
    <source>
        <dbReference type="ARBA" id="ARBA00004141"/>
    </source>
</evidence>
<evidence type="ECO:0000313" key="7">
    <source>
        <dbReference type="EMBL" id="TDY48077.1"/>
    </source>
</evidence>
<comment type="caution">
    <text evidence="7">The sequence shown here is derived from an EMBL/GenBank/DDBJ whole genome shotgun (WGS) entry which is preliminary data.</text>
</comment>
<dbReference type="GO" id="GO:0030255">
    <property type="term" value="P:protein secretion by the type IV secretion system"/>
    <property type="evidence" value="ECO:0007669"/>
    <property type="project" value="InterPro"/>
</dbReference>
<dbReference type="OrthoDB" id="8957337at2"/>
<reference evidence="7 8" key="1">
    <citation type="submission" date="2019-03" db="EMBL/GenBank/DDBJ databases">
        <title>Genomic Encyclopedia of Type Strains, Phase III (KMG-III): the genomes of soil and plant-associated and newly described type strains.</title>
        <authorList>
            <person name="Whitman W."/>
        </authorList>
    </citation>
    <scope>NUCLEOTIDE SEQUENCE [LARGE SCALE GENOMIC DNA]</scope>
    <source>
        <strain evidence="7 8">LMG 29544</strain>
    </source>
</reference>
<evidence type="ECO:0000256" key="3">
    <source>
        <dbReference type="ARBA" id="ARBA00022989"/>
    </source>
</evidence>
<evidence type="ECO:0000256" key="5">
    <source>
        <dbReference type="SAM" id="MobiDB-lite"/>
    </source>
</evidence>
<dbReference type="Pfam" id="PF04610">
    <property type="entry name" value="TrbL"/>
    <property type="match status" value="1"/>
</dbReference>
<evidence type="ECO:0000256" key="6">
    <source>
        <dbReference type="SAM" id="Phobius"/>
    </source>
</evidence>
<dbReference type="AlphaFoldDB" id="A0A4R8LP62"/>
<feature type="compositionally biased region" description="Polar residues" evidence="5">
    <location>
        <begin position="43"/>
        <end position="58"/>
    </location>
</feature>
<dbReference type="RefSeq" id="WP_134192739.1">
    <property type="nucleotide sequence ID" value="NZ_JBHLUW010000061.1"/>
</dbReference>
<feature type="transmembrane region" description="Helical" evidence="6">
    <location>
        <begin position="119"/>
        <end position="143"/>
    </location>
</feature>
<keyword evidence="3 6" id="KW-1133">Transmembrane helix</keyword>
<comment type="subcellular location">
    <subcellularLocation>
        <location evidence="1">Membrane</location>
        <topology evidence="1">Multi-pass membrane protein</topology>
    </subcellularLocation>
</comment>
<name>A0A4R8LP62_9BURK</name>
<accession>A0A4R8LP62</accession>